<feature type="transmembrane region" description="Helical" evidence="3">
    <location>
        <begin position="20"/>
        <end position="42"/>
    </location>
</feature>
<dbReference type="AlphaFoldDB" id="A0A330M4X5"/>
<evidence type="ECO:0000256" key="2">
    <source>
        <dbReference type="ARBA" id="ARBA00022448"/>
    </source>
</evidence>
<proteinExistence type="predicted"/>
<reference evidence="5" key="1">
    <citation type="submission" date="2018-06" db="EMBL/GenBank/DDBJ databases">
        <authorList>
            <person name="Cea G.-C."/>
            <person name="William W."/>
        </authorList>
    </citation>
    <scope>NUCLEOTIDE SEQUENCE [LARGE SCALE GENOMIC DNA]</scope>
    <source>
        <strain evidence="5">DB21MT-2</strain>
    </source>
</reference>
<dbReference type="EMBL" id="LS483452">
    <property type="protein sequence ID" value="SQH76474.1"/>
    <property type="molecule type" value="Genomic_DNA"/>
</dbReference>
<dbReference type="Proteomes" id="UP000250123">
    <property type="component" value="Chromosome SHEWBE"/>
</dbReference>
<dbReference type="PANTHER" id="PTHR43337:SF1">
    <property type="entry name" value="XANTHINE_URACIL PERMEASE C887.17-RELATED"/>
    <property type="match status" value="1"/>
</dbReference>
<feature type="transmembrane region" description="Helical" evidence="3">
    <location>
        <begin position="48"/>
        <end position="65"/>
    </location>
</feature>
<sequence>MDKCFLLSARAATVKNEIYAGLITFIAMSYIFAVNPAILGSIDGIDKGAIFLSGCVYLILSLTLARKVVTEATPENFKLGNAVGLGLFVSFLGFHNAGNIVSAPFISSIIYALALLFILYLALS</sequence>
<accession>A0A330M4X5</accession>
<dbReference type="KEGG" id="sbk:SHEWBE_2511"/>
<keyword evidence="2" id="KW-0813">Transport</keyword>
<protein>
    <submittedName>
        <fullName evidence="4">Uncharacterized protein</fullName>
    </submittedName>
</protein>
<evidence type="ECO:0000256" key="1">
    <source>
        <dbReference type="ARBA" id="ARBA00004127"/>
    </source>
</evidence>
<organism evidence="4 5">
    <name type="scientific">Shewanella benthica</name>
    <dbReference type="NCBI Taxonomy" id="43661"/>
    <lineage>
        <taxon>Bacteria</taxon>
        <taxon>Pseudomonadati</taxon>
        <taxon>Pseudomonadota</taxon>
        <taxon>Gammaproteobacteria</taxon>
        <taxon>Alteromonadales</taxon>
        <taxon>Shewanellaceae</taxon>
        <taxon>Shewanella</taxon>
    </lineage>
</organism>
<dbReference type="GO" id="GO:0005886">
    <property type="term" value="C:plasma membrane"/>
    <property type="evidence" value="ECO:0007669"/>
    <property type="project" value="TreeGrafter"/>
</dbReference>
<name>A0A330M4X5_9GAMM</name>
<keyword evidence="3" id="KW-1133">Transmembrane helix</keyword>
<keyword evidence="3" id="KW-0812">Transmembrane</keyword>
<keyword evidence="3" id="KW-0472">Membrane</keyword>
<comment type="subcellular location">
    <subcellularLocation>
        <location evidence="1">Endomembrane system</location>
        <topology evidence="1">Multi-pass membrane protein</topology>
    </subcellularLocation>
</comment>
<dbReference type="RefSeq" id="WP_231926283.1">
    <property type="nucleotide sequence ID" value="NZ_LS483452.1"/>
</dbReference>
<dbReference type="GO" id="GO:0012505">
    <property type="term" value="C:endomembrane system"/>
    <property type="evidence" value="ECO:0007669"/>
    <property type="project" value="UniProtKB-SubCell"/>
</dbReference>
<feature type="transmembrane region" description="Helical" evidence="3">
    <location>
        <begin position="77"/>
        <end position="94"/>
    </location>
</feature>
<dbReference type="InterPro" id="IPR045018">
    <property type="entry name" value="Azg-like"/>
</dbReference>
<evidence type="ECO:0000256" key="3">
    <source>
        <dbReference type="SAM" id="Phobius"/>
    </source>
</evidence>
<evidence type="ECO:0000313" key="4">
    <source>
        <dbReference type="EMBL" id="SQH76474.1"/>
    </source>
</evidence>
<feature type="transmembrane region" description="Helical" evidence="3">
    <location>
        <begin position="100"/>
        <end position="123"/>
    </location>
</feature>
<dbReference type="GO" id="GO:0005345">
    <property type="term" value="F:purine nucleobase transmembrane transporter activity"/>
    <property type="evidence" value="ECO:0007669"/>
    <property type="project" value="TreeGrafter"/>
</dbReference>
<gene>
    <name evidence="4" type="ORF">SHEWBE_2511</name>
</gene>
<dbReference type="PANTHER" id="PTHR43337">
    <property type="entry name" value="XANTHINE/URACIL PERMEASE C887.17-RELATED"/>
    <property type="match status" value="1"/>
</dbReference>
<evidence type="ECO:0000313" key="5">
    <source>
        <dbReference type="Proteomes" id="UP000250123"/>
    </source>
</evidence>